<organism evidence="6 7">
    <name type="scientific">Phytophthora rubi</name>
    <dbReference type="NCBI Taxonomy" id="129364"/>
    <lineage>
        <taxon>Eukaryota</taxon>
        <taxon>Sar</taxon>
        <taxon>Stramenopiles</taxon>
        <taxon>Oomycota</taxon>
        <taxon>Peronosporomycetes</taxon>
        <taxon>Peronosporales</taxon>
        <taxon>Peronosporaceae</taxon>
        <taxon>Phytophthora</taxon>
    </lineage>
</organism>
<dbReference type="InterPro" id="IPR000164">
    <property type="entry name" value="Histone_H3/CENP-A"/>
</dbReference>
<sequence length="860" mass="95423">MARTKQKARKSTGGIAPRAYLSTKGARSAAAEASSGDDETVEYLRTAPSSSKGKKKHEVFGYDKWPFGAQGEPQEVPTPAGNGCKNISRLLAKADDTAGEYSFGGVADSLPPVPGLFVEGLGDVSVPLCPEQADKLIAICDKSPFGRKLDTMMDENVRKSWQLAPDQVDVKSPLWSSGLDKLSETVAGRLGYKGVPLQCKLYKLLVYGEGGHFVKHQDTEKEDGMIATMVVQLPSLHEGGDLVVYRGGEVKHRHDFGKKDSTTAYLPHYAVHYADAEHALEKVTKGYRLVLIYSICLPPTMRHLMKNHNESLSDEVGAAINSMGDDDKSFALLLTHEYTGKSINEFGSRALKSVDSSRFRTLEEANCVAAPDKKLQFFLAQLKHDISYWDDGGSWVESSRDESITWYSTSGEKLGHTTKTTKLQLNLLNPGQEALSELWTPHGNSTFEGYLGNEGATKDTTYSRYAIVAWPAKHGVENAFKFINVNAAVEALECQRPVDAATVRQFMDDVKAKLAQKGTSYSWSRTKTVSAGFCRTLCSLLVEIADPSLVNLFVKNFMNSLDDFKKKDELAAPLTALARNFEWSDIGQAILDSLDKTHDDNSDVEFIPDSDTEDVVQETDDSRMKLALAIVDGLDTGDAQQALLKQAVEKASRLRQEDLCSSKVLHLLWKWVMRCGDKTMFDMVASKFEQTQPNLLQPVIESFSQQLGTVPASDDRFVALSAIANKRIEWLNSQLQALGQPFSWEMPDAYFPDNARIQAFLRGPETSMNTNGVRHFNGVGHARNYAKKWMREKQVNASFKLEAEGRGQSAYVIITKTRSWFSEHQKQLLKYKTELGLLSERFGIAEGAARSDTRKRARHE</sequence>
<keyword evidence="2" id="KW-0238">DNA-binding</keyword>
<dbReference type="GO" id="GO:0030527">
    <property type="term" value="F:structural constituent of chromatin"/>
    <property type="evidence" value="ECO:0007669"/>
    <property type="project" value="InterPro"/>
</dbReference>
<dbReference type="PRINTS" id="PR00622">
    <property type="entry name" value="HISTONEH3"/>
</dbReference>
<dbReference type="Gene3D" id="2.60.120.620">
    <property type="entry name" value="q2cbj1_9rhob like domain"/>
    <property type="match status" value="1"/>
</dbReference>
<feature type="region of interest" description="Disordered" evidence="4">
    <location>
        <begin position="1"/>
        <end position="55"/>
    </location>
</feature>
<accession>A0A6A3MT71</accession>
<dbReference type="Proteomes" id="UP000435112">
    <property type="component" value="Unassembled WGS sequence"/>
</dbReference>
<dbReference type="GO" id="GO:0005634">
    <property type="term" value="C:nucleus"/>
    <property type="evidence" value="ECO:0007669"/>
    <property type="project" value="UniProtKB-SubCell"/>
</dbReference>
<feature type="domain" description="Fe2OG dioxygenase" evidence="5">
    <location>
        <begin position="195"/>
        <end position="297"/>
    </location>
</feature>
<dbReference type="GO" id="GO:0003677">
    <property type="term" value="F:DNA binding"/>
    <property type="evidence" value="ECO:0007669"/>
    <property type="project" value="UniProtKB-KW"/>
</dbReference>
<reference evidence="6 7" key="1">
    <citation type="submission" date="2018-09" db="EMBL/GenBank/DDBJ databases">
        <title>Genomic investigation of the strawberry pathogen Phytophthora fragariae indicates pathogenicity is determined by transcriptional variation in three key races.</title>
        <authorList>
            <person name="Adams T.M."/>
            <person name="Armitage A.D."/>
            <person name="Sobczyk M.K."/>
            <person name="Bates H.J."/>
            <person name="Dunwell J.M."/>
            <person name="Nellist C.F."/>
            <person name="Harrison R.J."/>
        </authorList>
    </citation>
    <scope>NUCLEOTIDE SEQUENCE [LARGE SCALE GENOMIC DNA]</scope>
    <source>
        <strain evidence="6 7">SCRP324</strain>
    </source>
</reference>
<comment type="caution">
    <text evidence="6">The sequence shown here is derived from an EMBL/GenBank/DDBJ whole genome shotgun (WGS) entry which is preliminary data.</text>
</comment>
<dbReference type="PANTHER" id="PTHR33099">
    <property type="entry name" value="FE2OG DIOXYGENASE DOMAIN-CONTAINING PROTEIN"/>
    <property type="match status" value="1"/>
</dbReference>
<protein>
    <recommendedName>
        <fullName evidence="5">Fe2OG dioxygenase domain-containing protein</fullName>
    </recommendedName>
</protein>
<evidence type="ECO:0000259" key="5">
    <source>
        <dbReference type="PROSITE" id="PS51471"/>
    </source>
</evidence>
<evidence type="ECO:0000256" key="2">
    <source>
        <dbReference type="ARBA" id="ARBA00023125"/>
    </source>
</evidence>
<evidence type="ECO:0000313" key="6">
    <source>
        <dbReference type="EMBL" id="KAE9036341.1"/>
    </source>
</evidence>
<proteinExistence type="predicted"/>
<dbReference type="InterPro" id="IPR044862">
    <property type="entry name" value="Pro_4_hyd_alph_FE2OG_OXY"/>
</dbReference>
<evidence type="ECO:0000256" key="4">
    <source>
        <dbReference type="SAM" id="MobiDB-lite"/>
    </source>
</evidence>
<dbReference type="AlphaFoldDB" id="A0A6A3MT71"/>
<evidence type="ECO:0000256" key="1">
    <source>
        <dbReference type="ARBA" id="ARBA00004123"/>
    </source>
</evidence>
<dbReference type="GO" id="GO:0000786">
    <property type="term" value="C:nucleosome"/>
    <property type="evidence" value="ECO:0007669"/>
    <property type="project" value="InterPro"/>
</dbReference>
<dbReference type="OrthoDB" id="90465at2759"/>
<dbReference type="EMBL" id="QXFU01000334">
    <property type="protein sequence ID" value="KAE9036341.1"/>
    <property type="molecule type" value="Genomic_DNA"/>
</dbReference>
<dbReference type="Pfam" id="PF13640">
    <property type="entry name" value="2OG-FeII_Oxy_3"/>
    <property type="match status" value="1"/>
</dbReference>
<feature type="compositionally biased region" description="Basic residues" evidence="4">
    <location>
        <begin position="1"/>
        <end position="10"/>
    </location>
</feature>
<keyword evidence="3" id="KW-0539">Nucleus</keyword>
<name>A0A6A3MT71_9STRA</name>
<evidence type="ECO:0000256" key="3">
    <source>
        <dbReference type="ARBA" id="ARBA00023242"/>
    </source>
</evidence>
<dbReference type="PANTHER" id="PTHR33099:SF7">
    <property type="entry name" value="MYND-TYPE DOMAIN-CONTAINING PROTEIN"/>
    <property type="match status" value="1"/>
</dbReference>
<dbReference type="InterPro" id="IPR005123">
    <property type="entry name" value="Oxoglu/Fe-dep_dioxygenase_dom"/>
</dbReference>
<evidence type="ECO:0000313" key="7">
    <source>
        <dbReference type="Proteomes" id="UP000435112"/>
    </source>
</evidence>
<comment type="subcellular location">
    <subcellularLocation>
        <location evidence="1">Nucleus</location>
    </subcellularLocation>
</comment>
<dbReference type="PROSITE" id="PS51471">
    <property type="entry name" value="FE2OG_OXY"/>
    <property type="match status" value="1"/>
</dbReference>
<gene>
    <name evidence="6" type="ORF">PR002_g7133</name>
</gene>